<keyword evidence="15" id="KW-1185">Reference proteome</keyword>
<dbReference type="InterPro" id="IPR005845">
    <property type="entry name" value="A-D-PHexomutase_a/b/a-II"/>
</dbReference>
<dbReference type="EC" id="5.4.2.2" evidence="12 13"/>
<keyword evidence="5 7" id="KW-0460">Magnesium</keyword>
<dbReference type="SUPFAM" id="SSF55957">
    <property type="entry name" value="Phosphoglucomutase, C-terminal domain"/>
    <property type="match status" value="1"/>
</dbReference>
<evidence type="ECO:0000256" key="7">
    <source>
        <dbReference type="RuleBase" id="RU004326"/>
    </source>
</evidence>
<dbReference type="Pfam" id="PF02878">
    <property type="entry name" value="PGM_PMM_I"/>
    <property type="match status" value="1"/>
</dbReference>
<dbReference type="GO" id="GO:0004614">
    <property type="term" value="F:phosphoglucomutase activity"/>
    <property type="evidence" value="ECO:0007669"/>
    <property type="project" value="UniProtKB-EC"/>
</dbReference>
<evidence type="ECO:0000256" key="6">
    <source>
        <dbReference type="ARBA" id="ARBA00023235"/>
    </source>
</evidence>
<dbReference type="InterPro" id="IPR005844">
    <property type="entry name" value="A-D-PHexomutase_a/b/a-I"/>
</dbReference>
<proteinExistence type="inferred from homology"/>
<dbReference type="PANTHER" id="PTHR45745:SF1">
    <property type="entry name" value="PHOSPHOGLUCOMUTASE 2B-RELATED"/>
    <property type="match status" value="1"/>
</dbReference>
<evidence type="ECO:0000259" key="11">
    <source>
        <dbReference type="Pfam" id="PF02880"/>
    </source>
</evidence>
<accession>A0A328FBS0</accession>
<dbReference type="EMBL" id="CP036313">
    <property type="protein sequence ID" value="QBH14916.1"/>
    <property type="molecule type" value="Genomic_DNA"/>
</dbReference>
<dbReference type="GO" id="GO:0000287">
    <property type="term" value="F:magnesium ion binding"/>
    <property type="evidence" value="ECO:0007669"/>
    <property type="project" value="InterPro"/>
</dbReference>
<dbReference type="PROSITE" id="PS00710">
    <property type="entry name" value="PGM_PMM"/>
    <property type="match status" value="1"/>
</dbReference>
<dbReference type="RefSeq" id="WP_111959304.1">
    <property type="nucleotide sequence ID" value="NZ_CP036313.1"/>
</dbReference>
<evidence type="ECO:0000256" key="5">
    <source>
        <dbReference type="ARBA" id="ARBA00022842"/>
    </source>
</evidence>
<sequence>MKMHPLAGEIAPKSVLANIPRLVSSYYTHQPDVSKSNQQVVFGTSGHRGSSLKNSFNQDHILAISQALCEYRTSQHIDGPLFMGIDTHALSEPALASALEVFAAAGVTVMISKGLGYTPTPVISHAILTFNKNRQKGLADGVVITPSHNPPEDGGFKYNPPHGGPAGNEITQRIADRANQILENGPDQVKRMSFEKALKADTTHEYDYITPYVADLANVVDMEVIAESGLTLGVDPLGGAAVHYWAPIAERYGLSLEIINPFVDPTFAFMTLDKDGKIRMDCSSPFAMQGLIKLKDKFDIAFGNDTDVDRHGIVTKSAGLLNPNHYLSVAIWYLFQNRPDWSQSAAVGKTLVSTSMIDRVTTHLGRKLSEVPVGFKWFVDGLMSAEIGFGGEESAGASFLRRDGSVWTTDKDGIIMDLLAAEIMAKTGKNPGEIYTSLEEQFGTCVYERIDAPATAEQKAVLTKLSPETITAKELAGEPILAKHTRAPGNQAPLGGLKVVTENGWFAARPSGTEDIYKIYTESFKDKTHLQRIQQEAQTIVSAAFQVAGV</sequence>
<evidence type="ECO:0000313" key="13">
    <source>
        <dbReference type="EMBL" id="RAM00575.1"/>
    </source>
</evidence>
<dbReference type="Proteomes" id="UP000293902">
    <property type="component" value="Chromosome"/>
</dbReference>
<dbReference type="GO" id="GO:0008973">
    <property type="term" value="F:phosphopentomutase activity"/>
    <property type="evidence" value="ECO:0007669"/>
    <property type="project" value="TreeGrafter"/>
</dbReference>
<reference evidence="13 14" key="1">
    <citation type="submission" date="2018-06" db="EMBL/GenBank/DDBJ databases">
        <title>Complete Genome Sequence of Desulfobacter hydrogenophilus (DSM3380).</title>
        <authorList>
            <person name="Marietou A."/>
            <person name="Schreiber L."/>
            <person name="Marshall I."/>
            <person name="Jorgensen B."/>
        </authorList>
    </citation>
    <scope>NUCLEOTIDE SEQUENCE [LARGE SCALE GENOMIC DNA]</scope>
    <source>
        <strain evidence="13 14">DSM 3380</strain>
    </source>
</reference>
<dbReference type="InterPro" id="IPR005843">
    <property type="entry name" value="A-D-PHexomutase_C"/>
</dbReference>
<feature type="domain" description="Alpha-D-phosphohexomutase alpha/beta/alpha" evidence="11">
    <location>
        <begin position="322"/>
        <end position="440"/>
    </location>
</feature>
<feature type="domain" description="Alpha-D-phosphohexomutase alpha/beta/alpha" evidence="10">
    <location>
        <begin position="211"/>
        <end position="316"/>
    </location>
</feature>
<dbReference type="InterPro" id="IPR016066">
    <property type="entry name" value="A-D-PHexomutase_CS"/>
</dbReference>
<dbReference type="InterPro" id="IPR005852">
    <property type="entry name" value="PGM_a-D-Glc-sp"/>
</dbReference>
<dbReference type="Pfam" id="PF00408">
    <property type="entry name" value="PGM_PMM_IV"/>
    <property type="match status" value="1"/>
</dbReference>
<feature type="domain" description="Alpha-D-phosphohexomutase alpha/beta/alpha" evidence="9">
    <location>
        <begin position="41"/>
        <end position="182"/>
    </location>
</feature>
<name>A0A328FBS0_9BACT</name>
<evidence type="ECO:0000259" key="10">
    <source>
        <dbReference type="Pfam" id="PF02879"/>
    </source>
</evidence>
<evidence type="ECO:0000313" key="12">
    <source>
        <dbReference type="EMBL" id="QBH14916.1"/>
    </source>
</evidence>
<dbReference type="OrthoDB" id="9806956at2"/>
<evidence type="ECO:0000259" key="9">
    <source>
        <dbReference type="Pfam" id="PF02878"/>
    </source>
</evidence>
<gene>
    <name evidence="13" type="ORF">DO021_18175</name>
    <name evidence="12" type="ORF">EYB58_19540</name>
</gene>
<dbReference type="CDD" id="cd05801">
    <property type="entry name" value="PGM_like3"/>
    <property type="match status" value="1"/>
</dbReference>
<comment type="similarity">
    <text evidence="2 7">Belongs to the phosphohexose mutase family.</text>
</comment>
<dbReference type="AlphaFoldDB" id="A0A328FBS0"/>
<reference evidence="12 15" key="2">
    <citation type="submission" date="2019-02" db="EMBL/GenBank/DDBJ databases">
        <title>Complete genome sequence of Desulfobacter hydrogenophilus AcRS1.</title>
        <authorList>
            <person name="Marietou A."/>
            <person name="Lund M.B."/>
            <person name="Marshall I.P.G."/>
            <person name="Schreiber L."/>
            <person name="Jorgensen B."/>
        </authorList>
    </citation>
    <scope>NUCLEOTIDE SEQUENCE [LARGE SCALE GENOMIC DNA]</scope>
    <source>
        <strain evidence="12 15">AcRS1</strain>
    </source>
</reference>
<evidence type="ECO:0000256" key="2">
    <source>
        <dbReference type="ARBA" id="ARBA00010231"/>
    </source>
</evidence>
<keyword evidence="3" id="KW-0597">Phosphoprotein</keyword>
<dbReference type="Gene3D" id="3.40.120.10">
    <property type="entry name" value="Alpha-D-Glucose-1,6-Bisphosphate, subunit A, domain 3"/>
    <property type="match status" value="3"/>
</dbReference>
<dbReference type="Pfam" id="PF02880">
    <property type="entry name" value="PGM_PMM_III"/>
    <property type="match status" value="1"/>
</dbReference>
<evidence type="ECO:0000256" key="3">
    <source>
        <dbReference type="ARBA" id="ARBA00022553"/>
    </source>
</evidence>
<dbReference type="GO" id="GO:0005975">
    <property type="term" value="P:carbohydrate metabolic process"/>
    <property type="evidence" value="ECO:0007669"/>
    <property type="project" value="InterPro"/>
</dbReference>
<evidence type="ECO:0000313" key="14">
    <source>
        <dbReference type="Proteomes" id="UP000248798"/>
    </source>
</evidence>
<feature type="domain" description="Alpha-D-phosphohexomutase C-terminal" evidence="8">
    <location>
        <begin position="492"/>
        <end position="536"/>
    </location>
</feature>
<dbReference type="InterPro" id="IPR016055">
    <property type="entry name" value="A-D-PHexomutase_a/b/a-I/II/III"/>
</dbReference>
<dbReference type="InterPro" id="IPR005846">
    <property type="entry name" value="A-D-PHexomutase_a/b/a-III"/>
</dbReference>
<organism evidence="13 14">
    <name type="scientific">Desulfobacter hydrogenophilus</name>
    <dbReference type="NCBI Taxonomy" id="2291"/>
    <lineage>
        <taxon>Bacteria</taxon>
        <taxon>Pseudomonadati</taxon>
        <taxon>Thermodesulfobacteriota</taxon>
        <taxon>Desulfobacteria</taxon>
        <taxon>Desulfobacterales</taxon>
        <taxon>Desulfobacteraceae</taxon>
        <taxon>Desulfobacter</taxon>
    </lineage>
</organism>
<dbReference type="InterPro" id="IPR036900">
    <property type="entry name" value="A-D-PHexomutase_C_sf"/>
</dbReference>
<dbReference type="Pfam" id="PF02879">
    <property type="entry name" value="PGM_PMM_II"/>
    <property type="match status" value="1"/>
</dbReference>
<dbReference type="GO" id="GO:0006166">
    <property type="term" value="P:purine ribonucleoside salvage"/>
    <property type="evidence" value="ECO:0007669"/>
    <property type="project" value="TreeGrafter"/>
</dbReference>
<evidence type="ECO:0000256" key="4">
    <source>
        <dbReference type="ARBA" id="ARBA00022723"/>
    </source>
</evidence>
<dbReference type="SUPFAM" id="SSF53738">
    <property type="entry name" value="Phosphoglucomutase, first 3 domains"/>
    <property type="match status" value="3"/>
</dbReference>
<keyword evidence="6 13" id="KW-0413">Isomerase</keyword>
<dbReference type="Gene3D" id="3.30.310.50">
    <property type="entry name" value="Alpha-D-phosphohexomutase, C-terminal domain"/>
    <property type="match status" value="1"/>
</dbReference>
<evidence type="ECO:0000256" key="1">
    <source>
        <dbReference type="ARBA" id="ARBA00001946"/>
    </source>
</evidence>
<dbReference type="NCBIfam" id="TIGR01132">
    <property type="entry name" value="pgm"/>
    <property type="match status" value="1"/>
</dbReference>
<comment type="cofactor">
    <cofactor evidence="1">
        <name>Mg(2+)</name>
        <dbReference type="ChEBI" id="CHEBI:18420"/>
    </cofactor>
</comment>
<dbReference type="PANTHER" id="PTHR45745">
    <property type="entry name" value="PHOSPHOMANNOMUTASE 45A"/>
    <property type="match status" value="1"/>
</dbReference>
<dbReference type="Proteomes" id="UP000248798">
    <property type="component" value="Unassembled WGS sequence"/>
</dbReference>
<evidence type="ECO:0000259" key="8">
    <source>
        <dbReference type="Pfam" id="PF00408"/>
    </source>
</evidence>
<protein>
    <submittedName>
        <fullName evidence="12">Alpha-D-glucose phosphate-specific phosphoglucomutase</fullName>
    </submittedName>
    <submittedName>
        <fullName evidence="13">Phosphoglucomutase, alpha-D-glucose phosphate-specific</fullName>
        <ecNumber evidence="12 13">5.4.2.2</ecNumber>
    </submittedName>
</protein>
<dbReference type="EMBL" id="QLNI01000043">
    <property type="protein sequence ID" value="RAM00575.1"/>
    <property type="molecule type" value="Genomic_DNA"/>
</dbReference>
<evidence type="ECO:0000313" key="15">
    <source>
        <dbReference type="Proteomes" id="UP000293902"/>
    </source>
</evidence>
<keyword evidence="4 7" id="KW-0479">Metal-binding</keyword>